<sequence length="580" mass="63866">MNASEIESYLYGGRNAMNGEVPWQVAIQVPEMPDFLCGGSIIGNKWILTAAYCGLFQTGLKVRYNTLKLSGGNQMDVKKVNSHKDFDYKKLKADISVFELTGELPLGSTNCKKIELPSQGLTPTKGLQLTFNGWDTNPYDDDPPFLDDLQVANLTSVTNDRCKNRITDLDDGNACALAKQDVCTTTGDHGGPAANITDTPITLMWIDAIMQASYSLAIKQQNRLSKKLNSLEIESYLAGKRKATEGEAPWQVAVQIPDISYYLCGGSIIGTKWVLTAAYCSSGIFEKGLKVRYNTLKLSGGLQMDVKKSNPHPNYDYNKHKADISVLELPNELELNKPNCKKIDLPQQMLTPTEGLPLTFSGWDDNPHADDPPFLDDLLIANFTSVTNERCKKKIPNLDDGNACALAQRDICTTHGDHGGPAVNITDSPKTLYGVILNSQSTCHEPISDTIDFFEELTFVSYYRIGLKVRYNTLKLSGGSQMDVKKATPHTKFNAAKLQADISVLELTGSLPTDKINCKIIALPQSDLKPTEGLELTFSGWDTNPEGDPPFLDNLQDGNALQLKKIFVQQVEIVVVQQQI</sequence>
<keyword evidence="3" id="KW-0222">Digestion</keyword>
<dbReference type="PRINTS" id="PR00722">
    <property type="entry name" value="CHYMOTRYPSIN"/>
</dbReference>
<organism evidence="10 11">
    <name type="scientific">Blomia tropicalis</name>
    <name type="common">Mite</name>
    <dbReference type="NCBI Taxonomy" id="40697"/>
    <lineage>
        <taxon>Eukaryota</taxon>
        <taxon>Metazoa</taxon>
        <taxon>Ecdysozoa</taxon>
        <taxon>Arthropoda</taxon>
        <taxon>Chelicerata</taxon>
        <taxon>Arachnida</taxon>
        <taxon>Acari</taxon>
        <taxon>Acariformes</taxon>
        <taxon>Sarcoptiformes</taxon>
        <taxon>Astigmata</taxon>
        <taxon>Glycyphagoidea</taxon>
        <taxon>Echimyopodidae</taxon>
        <taxon>Blomia</taxon>
    </lineage>
</organism>
<evidence type="ECO:0000256" key="3">
    <source>
        <dbReference type="ARBA" id="ARBA00022757"/>
    </source>
</evidence>
<dbReference type="InterPro" id="IPR043504">
    <property type="entry name" value="Peptidase_S1_PA_chymotrypsin"/>
</dbReference>
<name>A0A9Q0RJ51_BLOTA</name>
<evidence type="ECO:0000256" key="4">
    <source>
        <dbReference type="ARBA" id="ARBA00022801"/>
    </source>
</evidence>
<feature type="domain" description="Peptidase S1" evidence="9">
    <location>
        <begin position="10"/>
        <end position="196"/>
    </location>
</feature>
<evidence type="ECO:0000256" key="6">
    <source>
        <dbReference type="ARBA" id="ARBA00023157"/>
    </source>
</evidence>
<dbReference type="InterPro" id="IPR050430">
    <property type="entry name" value="Peptidase_S1"/>
</dbReference>
<dbReference type="InterPro" id="IPR001254">
    <property type="entry name" value="Trypsin_dom"/>
</dbReference>
<dbReference type="InterPro" id="IPR009003">
    <property type="entry name" value="Peptidase_S1_PA"/>
</dbReference>
<dbReference type="PANTHER" id="PTHR24276:SF97">
    <property type="entry name" value="GH13245P2-RELATED"/>
    <property type="match status" value="1"/>
</dbReference>
<comment type="catalytic activity">
    <reaction evidence="7">
        <text>Preferential cleavage: Arg-|-Xaa, Lys-|-Xaa.</text>
        <dbReference type="EC" id="3.4.21.4"/>
    </reaction>
</comment>
<dbReference type="Pfam" id="PF00089">
    <property type="entry name" value="Trypsin"/>
    <property type="match status" value="2"/>
</dbReference>
<dbReference type="Proteomes" id="UP001142055">
    <property type="component" value="Chromosome 4"/>
</dbReference>
<dbReference type="CDD" id="cd00190">
    <property type="entry name" value="Tryp_SPc"/>
    <property type="match status" value="1"/>
</dbReference>
<dbReference type="PROSITE" id="PS50240">
    <property type="entry name" value="TRYPSIN_DOM"/>
    <property type="match status" value="2"/>
</dbReference>
<feature type="domain" description="Peptidase S1" evidence="9">
    <location>
        <begin position="236"/>
        <end position="471"/>
    </location>
</feature>
<dbReference type="EC" id="3.4.21.4" evidence="8"/>
<comment type="caution">
    <text evidence="10">The sequence shown here is derived from an EMBL/GenBank/DDBJ whole genome shotgun (WGS) entry which is preliminary data.</text>
</comment>
<dbReference type="GO" id="GO:0004252">
    <property type="term" value="F:serine-type endopeptidase activity"/>
    <property type="evidence" value="ECO:0007669"/>
    <property type="project" value="InterPro"/>
</dbReference>
<dbReference type="GO" id="GO:0006508">
    <property type="term" value="P:proteolysis"/>
    <property type="evidence" value="ECO:0007669"/>
    <property type="project" value="UniProtKB-KW"/>
</dbReference>
<dbReference type="Gene3D" id="2.40.10.10">
    <property type="entry name" value="Trypsin-like serine proteases"/>
    <property type="match status" value="3"/>
</dbReference>
<comment type="similarity">
    <text evidence="1">Belongs to the peptidase S1 family.</text>
</comment>
<proteinExistence type="inferred from homology"/>
<keyword evidence="11" id="KW-1185">Reference proteome</keyword>
<reference evidence="10" key="1">
    <citation type="submission" date="2022-12" db="EMBL/GenBank/DDBJ databases">
        <title>Genome assemblies of Blomia tropicalis.</title>
        <authorList>
            <person name="Cui Y."/>
        </authorList>
    </citation>
    <scope>NUCLEOTIDE SEQUENCE</scope>
    <source>
        <tissue evidence="10">Adult mites</tissue>
    </source>
</reference>
<evidence type="ECO:0000256" key="5">
    <source>
        <dbReference type="ARBA" id="ARBA00022825"/>
    </source>
</evidence>
<evidence type="ECO:0000259" key="9">
    <source>
        <dbReference type="PROSITE" id="PS50240"/>
    </source>
</evidence>
<dbReference type="SMART" id="SM00020">
    <property type="entry name" value="Tryp_SPc"/>
    <property type="match status" value="2"/>
</dbReference>
<gene>
    <name evidence="10" type="ORF">RDWZM_010525</name>
</gene>
<protein>
    <recommendedName>
        <fullName evidence="8">trypsin</fullName>
        <ecNumber evidence="8">3.4.21.4</ecNumber>
    </recommendedName>
</protein>
<evidence type="ECO:0000313" key="11">
    <source>
        <dbReference type="Proteomes" id="UP001142055"/>
    </source>
</evidence>
<evidence type="ECO:0000256" key="8">
    <source>
        <dbReference type="ARBA" id="ARBA00038868"/>
    </source>
</evidence>
<evidence type="ECO:0000313" key="10">
    <source>
        <dbReference type="EMBL" id="KAJ6216025.1"/>
    </source>
</evidence>
<evidence type="ECO:0000256" key="7">
    <source>
        <dbReference type="ARBA" id="ARBA00036320"/>
    </source>
</evidence>
<dbReference type="FunFam" id="2.40.10.10:FF:000068">
    <property type="entry name" value="transmembrane protease serine 2"/>
    <property type="match status" value="1"/>
</dbReference>
<dbReference type="SUPFAM" id="SSF50494">
    <property type="entry name" value="Trypsin-like serine proteases"/>
    <property type="match status" value="3"/>
</dbReference>
<dbReference type="PANTHER" id="PTHR24276">
    <property type="entry name" value="POLYSERASE-RELATED"/>
    <property type="match status" value="1"/>
</dbReference>
<evidence type="ECO:0000256" key="2">
    <source>
        <dbReference type="ARBA" id="ARBA00022670"/>
    </source>
</evidence>
<dbReference type="InterPro" id="IPR001314">
    <property type="entry name" value="Peptidase_S1A"/>
</dbReference>
<keyword evidence="5" id="KW-0720">Serine protease</keyword>
<keyword evidence="2" id="KW-0645">Protease</keyword>
<dbReference type="AlphaFoldDB" id="A0A9Q0RJ51"/>
<keyword evidence="6" id="KW-1015">Disulfide bond</keyword>
<dbReference type="EMBL" id="JAPWDV010000004">
    <property type="protein sequence ID" value="KAJ6216025.1"/>
    <property type="molecule type" value="Genomic_DNA"/>
</dbReference>
<evidence type="ECO:0000256" key="1">
    <source>
        <dbReference type="ARBA" id="ARBA00007664"/>
    </source>
</evidence>
<accession>A0A9Q0RJ51</accession>
<keyword evidence="4" id="KW-0378">Hydrolase</keyword>